<keyword evidence="2" id="KW-1185">Reference proteome</keyword>
<dbReference type="Proteomes" id="UP000501690">
    <property type="component" value="Linkage Group LG6"/>
</dbReference>
<proteinExistence type="predicted"/>
<accession>A0A4D6MA37</accession>
<gene>
    <name evidence="1" type="ORF">DEO72_LG6g2570</name>
</gene>
<reference evidence="1 2" key="1">
    <citation type="submission" date="2019-04" db="EMBL/GenBank/DDBJ databases">
        <title>An improved genome assembly and genetic linkage map for asparagus bean, Vigna unguiculata ssp. sesquipedialis.</title>
        <authorList>
            <person name="Xia Q."/>
            <person name="Zhang R."/>
            <person name="Dong Y."/>
        </authorList>
    </citation>
    <scope>NUCLEOTIDE SEQUENCE [LARGE SCALE GENOMIC DNA]</scope>
    <source>
        <tissue evidence="1">Leaf</tissue>
    </source>
</reference>
<name>A0A4D6MA37_VIGUN</name>
<protein>
    <submittedName>
        <fullName evidence="1">Uncharacterized protein</fullName>
    </submittedName>
</protein>
<evidence type="ECO:0000313" key="2">
    <source>
        <dbReference type="Proteomes" id="UP000501690"/>
    </source>
</evidence>
<evidence type="ECO:0000313" key="1">
    <source>
        <dbReference type="EMBL" id="QCD97857.1"/>
    </source>
</evidence>
<dbReference type="EMBL" id="CP039350">
    <property type="protein sequence ID" value="QCD97857.1"/>
    <property type="molecule type" value="Genomic_DNA"/>
</dbReference>
<organism evidence="1 2">
    <name type="scientific">Vigna unguiculata</name>
    <name type="common">Cowpea</name>
    <dbReference type="NCBI Taxonomy" id="3917"/>
    <lineage>
        <taxon>Eukaryota</taxon>
        <taxon>Viridiplantae</taxon>
        <taxon>Streptophyta</taxon>
        <taxon>Embryophyta</taxon>
        <taxon>Tracheophyta</taxon>
        <taxon>Spermatophyta</taxon>
        <taxon>Magnoliopsida</taxon>
        <taxon>eudicotyledons</taxon>
        <taxon>Gunneridae</taxon>
        <taxon>Pentapetalae</taxon>
        <taxon>rosids</taxon>
        <taxon>fabids</taxon>
        <taxon>Fabales</taxon>
        <taxon>Fabaceae</taxon>
        <taxon>Papilionoideae</taxon>
        <taxon>50 kb inversion clade</taxon>
        <taxon>NPAAA clade</taxon>
        <taxon>indigoferoid/millettioid clade</taxon>
        <taxon>Phaseoleae</taxon>
        <taxon>Vigna</taxon>
    </lineage>
</organism>
<dbReference type="AlphaFoldDB" id="A0A4D6MA37"/>
<sequence>MWHMRHLNPNCSKESLLSISLDTNTLPLATPASAAAYFTALPSPLLRHAAPRLRSTPTQRLQPTVNAATAATDARRLRRPFPLLREDFFPVEAPRVHPLPARRDRFASHRLAATVEGNVGAADANRGCVLSSNLRGRTEAHGDNVDGGLWCYYGFRSGVMLSRRDGVVTKVGDKDDGKWMNEARAFWCVDDG</sequence>